<evidence type="ECO:0000313" key="1">
    <source>
        <dbReference type="EMBL" id="KAH6924809.1"/>
    </source>
</evidence>
<dbReference type="EMBL" id="CM023488">
    <property type="protein sequence ID" value="KAH6924809.1"/>
    <property type="molecule type" value="Genomic_DNA"/>
</dbReference>
<name>A0ACB7RSH6_HYAAI</name>
<keyword evidence="2" id="KW-1185">Reference proteome</keyword>
<proteinExistence type="predicted"/>
<organism evidence="1 2">
    <name type="scientific">Hyalomma asiaticum</name>
    <name type="common">Tick</name>
    <dbReference type="NCBI Taxonomy" id="266040"/>
    <lineage>
        <taxon>Eukaryota</taxon>
        <taxon>Metazoa</taxon>
        <taxon>Ecdysozoa</taxon>
        <taxon>Arthropoda</taxon>
        <taxon>Chelicerata</taxon>
        <taxon>Arachnida</taxon>
        <taxon>Acari</taxon>
        <taxon>Parasitiformes</taxon>
        <taxon>Ixodida</taxon>
        <taxon>Ixodoidea</taxon>
        <taxon>Ixodidae</taxon>
        <taxon>Hyalomminae</taxon>
        <taxon>Hyalomma</taxon>
    </lineage>
</organism>
<sequence>MRAFSEVILFCAFVGTEATNSSAVDVERQAKMSTCELVVDMGYHCETWKAPTEDGYVVEIDRVGENISETHGNNKYRGVPIVLVPGMFYDSATWFINYPSQSAGFLLAHKGYDVWALNTREAVHRSSHKELNHSDPQYWQWSFDEIGRFDVAAAIDLVLSTTGASNLALLGFSQGFTSSLVLLSTNPDYNAKINLLMGYAPVANASHTGYPASPLVFLSDLLLEKPPEYPVKRINVPVALFSSAGDTVADPADVADLVHALGSTVVLDYVVPIRNFRHTDFVLGYNAADVLHDVMIAILSNYTSRRN</sequence>
<comment type="caution">
    <text evidence="1">The sequence shown here is derived from an EMBL/GenBank/DDBJ whole genome shotgun (WGS) entry which is preliminary data.</text>
</comment>
<evidence type="ECO:0000313" key="2">
    <source>
        <dbReference type="Proteomes" id="UP000821845"/>
    </source>
</evidence>
<accession>A0ACB7RSH6</accession>
<reference evidence="1" key="1">
    <citation type="submission" date="2020-05" db="EMBL/GenBank/DDBJ databases">
        <title>Large-scale comparative analyses of tick genomes elucidate their genetic diversity and vector capacities.</title>
        <authorList>
            <person name="Jia N."/>
            <person name="Wang J."/>
            <person name="Shi W."/>
            <person name="Du L."/>
            <person name="Sun Y."/>
            <person name="Zhan W."/>
            <person name="Jiang J."/>
            <person name="Wang Q."/>
            <person name="Zhang B."/>
            <person name="Ji P."/>
            <person name="Sakyi L.B."/>
            <person name="Cui X."/>
            <person name="Yuan T."/>
            <person name="Jiang B."/>
            <person name="Yang W."/>
            <person name="Lam T.T.-Y."/>
            <person name="Chang Q."/>
            <person name="Ding S."/>
            <person name="Wang X."/>
            <person name="Zhu J."/>
            <person name="Ruan X."/>
            <person name="Zhao L."/>
            <person name="Wei J."/>
            <person name="Que T."/>
            <person name="Du C."/>
            <person name="Cheng J."/>
            <person name="Dai P."/>
            <person name="Han X."/>
            <person name="Huang E."/>
            <person name="Gao Y."/>
            <person name="Liu J."/>
            <person name="Shao H."/>
            <person name="Ye R."/>
            <person name="Li L."/>
            <person name="Wei W."/>
            <person name="Wang X."/>
            <person name="Wang C."/>
            <person name="Yang T."/>
            <person name="Huo Q."/>
            <person name="Li W."/>
            <person name="Guo W."/>
            <person name="Chen H."/>
            <person name="Zhou L."/>
            <person name="Ni X."/>
            <person name="Tian J."/>
            <person name="Zhou Y."/>
            <person name="Sheng Y."/>
            <person name="Liu T."/>
            <person name="Pan Y."/>
            <person name="Xia L."/>
            <person name="Li J."/>
            <person name="Zhao F."/>
            <person name="Cao W."/>
        </authorList>
    </citation>
    <scope>NUCLEOTIDE SEQUENCE</scope>
    <source>
        <strain evidence="1">Hyas-2018</strain>
    </source>
</reference>
<protein>
    <submittedName>
        <fullName evidence="1">Uncharacterized protein</fullName>
    </submittedName>
</protein>
<gene>
    <name evidence="1" type="ORF">HPB50_025536</name>
</gene>
<dbReference type="Proteomes" id="UP000821845">
    <property type="component" value="Chromosome 8"/>
</dbReference>